<reference evidence="2" key="2">
    <citation type="submission" date="2024-04" db="EMBL/GenBank/DDBJ databases">
        <authorList>
            <person name="Chen Y."/>
            <person name="Shah S."/>
            <person name="Dougan E. K."/>
            <person name="Thang M."/>
            <person name="Chan C."/>
        </authorList>
    </citation>
    <scope>NUCLEOTIDE SEQUENCE [LARGE SCALE GENOMIC DNA]</scope>
</reference>
<dbReference type="Proteomes" id="UP001152797">
    <property type="component" value="Unassembled WGS sequence"/>
</dbReference>
<reference evidence="1" key="1">
    <citation type="submission" date="2022-10" db="EMBL/GenBank/DDBJ databases">
        <authorList>
            <person name="Chen Y."/>
            <person name="Dougan E. K."/>
            <person name="Chan C."/>
            <person name="Rhodes N."/>
            <person name="Thang M."/>
        </authorList>
    </citation>
    <scope>NUCLEOTIDE SEQUENCE</scope>
</reference>
<accession>A0A9P1BNP5</accession>
<sequence length="124" mass="13716">MACSDSERAVASPLVTFMVSDRKRISNLLGNTDDETLCRHGYARLQVHEFLLAVDDDPEKFELLMRLCRQKEMLQEMKLCCGSKSSASLETCVTSGSTQASGFGSSQREEHAALQRGQNLIVSL</sequence>
<dbReference type="EMBL" id="CAMXCT010000258">
    <property type="protein sequence ID" value="CAI3976275.1"/>
    <property type="molecule type" value="Genomic_DNA"/>
</dbReference>
<evidence type="ECO:0000313" key="2">
    <source>
        <dbReference type="EMBL" id="CAL1129650.1"/>
    </source>
</evidence>
<protein>
    <submittedName>
        <fullName evidence="1">Uncharacterized protein</fullName>
    </submittedName>
</protein>
<dbReference type="EMBL" id="CAMXCT030000258">
    <property type="protein sequence ID" value="CAL4763587.1"/>
    <property type="molecule type" value="Genomic_DNA"/>
</dbReference>
<evidence type="ECO:0000313" key="1">
    <source>
        <dbReference type="EMBL" id="CAI3976275.1"/>
    </source>
</evidence>
<gene>
    <name evidence="1" type="ORF">C1SCF055_LOCUS4508</name>
</gene>
<dbReference type="AlphaFoldDB" id="A0A9P1BNP5"/>
<proteinExistence type="predicted"/>
<evidence type="ECO:0000313" key="3">
    <source>
        <dbReference type="Proteomes" id="UP001152797"/>
    </source>
</evidence>
<name>A0A9P1BNP5_9DINO</name>
<keyword evidence="3" id="KW-1185">Reference proteome</keyword>
<organism evidence="1">
    <name type="scientific">Cladocopium goreaui</name>
    <dbReference type="NCBI Taxonomy" id="2562237"/>
    <lineage>
        <taxon>Eukaryota</taxon>
        <taxon>Sar</taxon>
        <taxon>Alveolata</taxon>
        <taxon>Dinophyceae</taxon>
        <taxon>Suessiales</taxon>
        <taxon>Symbiodiniaceae</taxon>
        <taxon>Cladocopium</taxon>
    </lineage>
</organism>
<comment type="caution">
    <text evidence="1">The sequence shown here is derived from an EMBL/GenBank/DDBJ whole genome shotgun (WGS) entry which is preliminary data.</text>
</comment>
<dbReference type="EMBL" id="CAMXCT020000258">
    <property type="protein sequence ID" value="CAL1129650.1"/>
    <property type="molecule type" value="Genomic_DNA"/>
</dbReference>